<accession>A0A9R1UM34</accession>
<protein>
    <submittedName>
        <fullName evidence="1">Uncharacterized protein</fullName>
    </submittedName>
</protein>
<keyword evidence="2" id="KW-1185">Reference proteome</keyword>
<evidence type="ECO:0000313" key="2">
    <source>
        <dbReference type="Proteomes" id="UP000235145"/>
    </source>
</evidence>
<dbReference type="AlphaFoldDB" id="A0A9R1UM34"/>
<dbReference type="Proteomes" id="UP000235145">
    <property type="component" value="Unassembled WGS sequence"/>
</dbReference>
<evidence type="ECO:0000313" key="1">
    <source>
        <dbReference type="EMBL" id="KAJ0189567.1"/>
    </source>
</evidence>
<gene>
    <name evidence="1" type="ORF">LSAT_V11C800418850</name>
</gene>
<name>A0A9R1UM34_LACSA</name>
<dbReference type="EMBL" id="NBSK02000008">
    <property type="protein sequence ID" value="KAJ0189567.1"/>
    <property type="molecule type" value="Genomic_DNA"/>
</dbReference>
<comment type="caution">
    <text evidence="1">The sequence shown here is derived from an EMBL/GenBank/DDBJ whole genome shotgun (WGS) entry which is preliminary data.</text>
</comment>
<organism evidence="1 2">
    <name type="scientific">Lactuca sativa</name>
    <name type="common">Garden lettuce</name>
    <dbReference type="NCBI Taxonomy" id="4236"/>
    <lineage>
        <taxon>Eukaryota</taxon>
        <taxon>Viridiplantae</taxon>
        <taxon>Streptophyta</taxon>
        <taxon>Embryophyta</taxon>
        <taxon>Tracheophyta</taxon>
        <taxon>Spermatophyta</taxon>
        <taxon>Magnoliopsida</taxon>
        <taxon>eudicotyledons</taxon>
        <taxon>Gunneridae</taxon>
        <taxon>Pentapetalae</taxon>
        <taxon>asterids</taxon>
        <taxon>campanulids</taxon>
        <taxon>Asterales</taxon>
        <taxon>Asteraceae</taxon>
        <taxon>Cichorioideae</taxon>
        <taxon>Cichorieae</taxon>
        <taxon>Lactucinae</taxon>
        <taxon>Lactuca</taxon>
    </lineage>
</organism>
<proteinExistence type="predicted"/>
<reference evidence="1 2" key="1">
    <citation type="journal article" date="2017" name="Nat. Commun.">
        <title>Genome assembly with in vitro proximity ligation data and whole-genome triplication in lettuce.</title>
        <authorList>
            <person name="Reyes-Chin-Wo S."/>
            <person name="Wang Z."/>
            <person name="Yang X."/>
            <person name="Kozik A."/>
            <person name="Arikit S."/>
            <person name="Song C."/>
            <person name="Xia L."/>
            <person name="Froenicke L."/>
            <person name="Lavelle D.O."/>
            <person name="Truco M.J."/>
            <person name="Xia R."/>
            <person name="Zhu S."/>
            <person name="Xu C."/>
            <person name="Xu H."/>
            <person name="Xu X."/>
            <person name="Cox K."/>
            <person name="Korf I."/>
            <person name="Meyers B.C."/>
            <person name="Michelmore R.W."/>
        </authorList>
    </citation>
    <scope>NUCLEOTIDE SEQUENCE [LARGE SCALE GENOMIC DNA]</scope>
    <source>
        <strain evidence="2">cv. Salinas</strain>
        <tissue evidence="1">Seedlings</tissue>
    </source>
</reference>
<sequence>MMISWRQEGFKESLLVRTTYEDNAITNAIEIYDTLEDVNHATIFVIKYIFENVFVDILINVVVCSGGMHLMASINDCGVREQDMEGF</sequence>